<protein>
    <submittedName>
        <fullName evidence="1">Uncharacterized protein</fullName>
    </submittedName>
</protein>
<evidence type="ECO:0000313" key="2">
    <source>
        <dbReference type="Proteomes" id="UP000721844"/>
    </source>
</evidence>
<gene>
    <name evidence="1" type="ORF">ACELLULO517_07555</name>
</gene>
<dbReference type="AlphaFoldDB" id="A0A963YZS1"/>
<name>A0A963YZS1_9PROT</name>
<comment type="caution">
    <text evidence="1">The sequence shown here is derived from an EMBL/GenBank/DDBJ whole genome shotgun (WGS) entry which is preliminary data.</text>
</comment>
<organism evidence="1 2">
    <name type="scientific">Acidisoma cellulosilyticum</name>
    <dbReference type="NCBI Taxonomy" id="2802395"/>
    <lineage>
        <taxon>Bacteria</taxon>
        <taxon>Pseudomonadati</taxon>
        <taxon>Pseudomonadota</taxon>
        <taxon>Alphaproteobacteria</taxon>
        <taxon>Acetobacterales</taxon>
        <taxon>Acidocellaceae</taxon>
        <taxon>Acidisoma</taxon>
    </lineage>
</organism>
<proteinExistence type="predicted"/>
<dbReference type="Proteomes" id="UP000721844">
    <property type="component" value="Unassembled WGS sequence"/>
</dbReference>
<dbReference type="EMBL" id="JAESVA010000002">
    <property type="protein sequence ID" value="MCB8880086.1"/>
    <property type="molecule type" value="Genomic_DNA"/>
</dbReference>
<keyword evidence="2" id="KW-1185">Reference proteome</keyword>
<sequence length="63" mass="6762">MNQPSATDSITGAAFPGWTLIAIEPDGLCELQFVGPLVFTDSAPVVRLEVEEIDLSAFRLRGV</sequence>
<evidence type="ECO:0000313" key="1">
    <source>
        <dbReference type="EMBL" id="MCB8880086.1"/>
    </source>
</evidence>
<accession>A0A963YZS1</accession>
<dbReference type="RefSeq" id="WP_227306693.1">
    <property type="nucleotide sequence ID" value="NZ_JAESVA010000002.1"/>
</dbReference>
<reference evidence="1 2" key="1">
    <citation type="journal article" date="2021" name="Microorganisms">
        <title>Acidisoma silvae sp. nov. and Acidisomacellulosilytica sp. nov., Two Acidophilic Bacteria Isolated from Decaying Wood, Hydrolyzing Cellulose and Producing Poly-3-hydroxybutyrate.</title>
        <authorList>
            <person name="Mieszkin S."/>
            <person name="Pouder E."/>
            <person name="Uroz S."/>
            <person name="Simon-Colin C."/>
            <person name="Alain K."/>
        </authorList>
    </citation>
    <scope>NUCLEOTIDE SEQUENCE [LARGE SCALE GENOMIC DNA]</scope>
    <source>
        <strain evidence="1 2">HW T5.17</strain>
    </source>
</reference>